<dbReference type="KEGG" id="vg:64766286"/>
<evidence type="ECO:0000313" key="1">
    <source>
        <dbReference type="EMBL" id="AVO24974.1"/>
    </source>
</evidence>
<name>A0A2P1JXD2_9CAUD</name>
<sequence length="273" mass="28650">MSLSSQVNALATRVGAEVKAVKTLVTAKYTKPSTGIPITDLKDDVQMILMGSLTSVPPATDIEFGGVKLLDGAPLPVGDPMYGYTLVQGPAESPTVPIVGQLVQVFSQWVSQLFVDDGQGYWTVRRSGLDADTLTSLGKADTASQPGHTHVIPWQSEIVLASPSTARANGYVEGVGGVSVDKPITLRSVFVRVPDWATMIGGTGNLNVQIYSGTTSAEGTLLATVVMASGTNNILYNLPSAANIARDGILRAKLVVNSTTGNGLQVQFRGDYQ</sequence>
<accession>A0A2P1JXD2</accession>
<organism evidence="1 2">
    <name type="scientific">Rhodococcus phage Finch</name>
    <dbReference type="NCBI Taxonomy" id="2094144"/>
    <lineage>
        <taxon>Viruses</taxon>
        <taxon>Duplodnaviria</taxon>
        <taxon>Heunggongvirae</taxon>
        <taxon>Uroviricota</taxon>
        <taxon>Caudoviricetes</taxon>
        <taxon>Finchvirus</taxon>
        <taxon>Finchvirus finch</taxon>
    </lineage>
</organism>
<proteinExistence type="predicted"/>
<keyword evidence="2" id="KW-1185">Reference proteome</keyword>
<reference evidence="2" key="1">
    <citation type="submission" date="2018-02" db="EMBL/GenBank/DDBJ databases">
        <authorList>
            <person name="Cohen D.B."/>
            <person name="Kent A.D."/>
        </authorList>
    </citation>
    <scope>NUCLEOTIDE SEQUENCE [LARGE SCALE GENOMIC DNA]</scope>
</reference>
<gene>
    <name evidence="1" type="primary">33</name>
    <name evidence="1" type="ORF">SEA_FINCH_33</name>
</gene>
<dbReference type="EMBL" id="MG962366">
    <property type="protein sequence ID" value="AVO24974.1"/>
    <property type="molecule type" value="Genomic_DNA"/>
</dbReference>
<dbReference type="RefSeq" id="YP_010059055.1">
    <property type="nucleotide sequence ID" value="NC_054724.1"/>
</dbReference>
<protein>
    <submittedName>
        <fullName evidence="1">Uncharacterized protein</fullName>
    </submittedName>
</protein>
<dbReference type="Proteomes" id="UP000241290">
    <property type="component" value="Genome"/>
</dbReference>
<evidence type="ECO:0000313" key="2">
    <source>
        <dbReference type="Proteomes" id="UP000241290"/>
    </source>
</evidence>
<dbReference type="GeneID" id="64766286"/>